<feature type="non-terminal residue" evidence="2">
    <location>
        <position position="1"/>
    </location>
</feature>
<dbReference type="EMBL" id="CADCUX010000330">
    <property type="protein sequence ID" value="CAA9413341.1"/>
    <property type="molecule type" value="Genomic_DNA"/>
</dbReference>
<sequence length="138" mass="14507">DARPEPRDRGRAGVLRHRSDGDRLARPLREVPGGGPHRVAGALRLRLPAHARFRLCLAHRRPEAEVRAAGAARATPGRARRNRGVGEPAAHRLPHPRCAQWAQADRSHDDAGGGGPGHARDAVRDAGGAAPAPGGGSM</sequence>
<organism evidence="2">
    <name type="scientific">uncultured Ramlibacter sp</name>
    <dbReference type="NCBI Taxonomy" id="260755"/>
    <lineage>
        <taxon>Bacteria</taxon>
        <taxon>Pseudomonadati</taxon>
        <taxon>Pseudomonadota</taxon>
        <taxon>Betaproteobacteria</taxon>
        <taxon>Burkholderiales</taxon>
        <taxon>Comamonadaceae</taxon>
        <taxon>Ramlibacter</taxon>
        <taxon>environmental samples</taxon>
    </lineage>
</organism>
<evidence type="ECO:0000313" key="2">
    <source>
        <dbReference type="EMBL" id="CAA9413341.1"/>
    </source>
</evidence>
<feature type="region of interest" description="Disordered" evidence="1">
    <location>
        <begin position="67"/>
        <end position="138"/>
    </location>
</feature>
<feature type="compositionally biased region" description="Low complexity" evidence="1">
    <location>
        <begin position="67"/>
        <end position="77"/>
    </location>
</feature>
<evidence type="ECO:0000256" key="1">
    <source>
        <dbReference type="SAM" id="MobiDB-lite"/>
    </source>
</evidence>
<proteinExistence type="predicted"/>
<name>A0A6J4PE05_9BURK</name>
<gene>
    <name evidence="2" type="ORF">AVDCRST_MAG51-1553</name>
</gene>
<dbReference type="AlphaFoldDB" id="A0A6J4PE05"/>
<protein>
    <submittedName>
        <fullName evidence="2">FIG002571: 4-hydroxybenzoyl-CoA thioesterase domain protein</fullName>
    </submittedName>
</protein>
<accession>A0A6J4PE05</accession>
<reference evidence="2" key="1">
    <citation type="submission" date="2020-02" db="EMBL/GenBank/DDBJ databases">
        <authorList>
            <person name="Meier V. D."/>
        </authorList>
    </citation>
    <scope>NUCLEOTIDE SEQUENCE</scope>
    <source>
        <strain evidence="2">AVDCRST_MAG51</strain>
    </source>
</reference>
<feature type="non-terminal residue" evidence="2">
    <location>
        <position position="138"/>
    </location>
</feature>